<dbReference type="Proteomes" id="UP000614601">
    <property type="component" value="Unassembled WGS sequence"/>
</dbReference>
<comment type="catalytic activity">
    <reaction evidence="4">
        <text>RX + glutathione = an S-substituted glutathione + a halide anion + H(+)</text>
        <dbReference type="Rhea" id="RHEA:16437"/>
        <dbReference type="ChEBI" id="CHEBI:15378"/>
        <dbReference type="ChEBI" id="CHEBI:16042"/>
        <dbReference type="ChEBI" id="CHEBI:17792"/>
        <dbReference type="ChEBI" id="CHEBI:57925"/>
        <dbReference type="ChEBI" id="CHEBI:90779"/>
        <dbReference type="EC" id="2.5.1.18"/>
    </reaction>
</comment>
<comment type="similarity">
    <text evidence="3">Belongs to the GST superfamily. Sigma family.</text>
</comment>
<sequence>MVVYKLHYLDSRGRAEPIRMLLFYCGIKFEDIRYEPEKWESIKNSFVFQKVPVLEIDGKKLSQSVAIMRYLAKQHRLAGNNIFDQARVDEAADVILDFHDAIIPYLSVAVKVVPGDVHESEKEILQPALDKYFPILRKFLSENNGTYLATKYLTFVDFQAADVLFTVRNFCPHGFDHYADLSSYINRIFNLTRLRRYLEARPKTEV</sequence>
<dbReference type="SFLD" id="SFLDG01205">
    <property type="entry name" value="AMPS.1"/>
    <property type="match status" value="1"/>
</dbReference>
<dbReference type="CDD" id="cd03039">
    <property type="entry name" value="GST_N_Sigma_like"/>
    <property type="match status" value="1"/>
</dbReference>
<dbReference type="InterPro" id="IPR050213">
    <property type="entry name" value="GST_superfamily"/>
</dbReference>
<dbReference type="AlphaFoldDB" id="A0A811KY07"/>
<organism evidence="7 8">
    <name type="scientific">Bursaphelenchus okinawaensis</name>
    <dbReference type="NCBI Taxonomy" id="465554"/>
    <lineage>
        <taxon>Eukaryota</taxon>
        <taxon>Metazoa</taxon>
        <taxon>Ecdysozoa</taxon>
        <taxon>Nematoda</taxon>
        <taxon>Chromadorea</taxon>
        <taxon>Rhabditida</taxon>
        <taxon>Tylenchina</taxon>
        <taxon>Tylenchomorpha</taxon>
        <taxon>Aphelenchoidea</taxon>
        <taxon>Aphelenchoididae</taxon>
        <taxon>Bursaphelenchus</taxon>
    </lineage>
</organism>
<evidence type="ECO:0000259" key="6">
    <source>
        <dbReference type="PROSITE" id="PS50405"/>
    </source>
</evidence>
<dbReference type="PROSITE" id="PS50405">
    <property type="entry name" value="GST_CTER"/>
    <property type="match status" value="1"/>
</dbReference>
<dbReference type="Pfam" id="PF02798">
    <property type="entry name" value="GST_N"/>
    <property type="match status" value="1"/>
</dbReference>
<dbReference type="InterPro" id="IPR004046">
    <property type="entry name" value="GST_C"/>
</dbReference>
<dbReference type="GO" id="GO:0006749">
    <property type="term" value="P:glutathione metabolic process"/>
    <property type="evidence" value="ECO:0007669"/>
    <property type="project" value="TreeGrafter"/>
</dbReference>
<evidence type="ECO:0000256" key="1">
    <source>
        <dbReference type="ARBA" id="ARBA00012452"/>
    </source>
</evidence>
<keyword evidence="8" id="KW-1185">Reference proteome</keyword>
<dbReference type="SFLD" id="SFLDS00019">
    <property type="entry name" value="Glutathione_Transferase_(cytos"/>
    <property type="match status" value="1"/>
</dbReference>
<dbReference type="Proteomes" id="UP000783686">
    <property type="component" value="Unassembled WGS sequence"/>
</dbReference>
<evidence type="ECO:0000259" key="5">
    <source>
        <dbReference type="PROSITE" id="PS50404"/>
    </source>
</evidence>
<dbReference type="EC" id="2.5.1.18" evidence="1"/>
<dbReference type="Gene3D" id="1.20.1050.10">
    <property type="match status" value="1"/>
</dbReference>
<dbReference type="CDD" id="cd03192">
    <property type="entry name" value="GST_C_Sigma_like"/>
    <property type="match status" value="1"/>
</dbReference>
<dbReference type="SUPFAM" id="SSF52833">
    <property type="entry name" value="Thioredoxin-like"/>
    <property type="match status" value="1"/>
</dbReference>
<dbReference type="InterPro" id="IPR040079">
    <property type="entry name" value="Glutathione_S-Trfase"/>
</dbReference>
<dbReference type="InterPro" id="IPR004045">
    <property type="entry name" value="Glutathione_S-Trfase_N"/>
</dbReference>
<proteinExistence type="inferred from homology"/>
<accession>A0A811KY07</accession>
<name>A0A811KY07_9BILA</name>
<feature type="domain" description="GST N-terminal" evidence="5">
    <location>
        <begin position="2"/>
        <end position="79"/>
    </location>
</feature>
<gene>
    <name evidence="7" type="ORF">BOKJ2_LOCUS9085</name>
</gene>
<keyword evidence="2" id="KW-0808">Transferase</keyword>
<dbReference type="InterPro" id="IPR010987">
    <property type="entry name" value="Glutathione-S-Trfase_C-like"/>
</dbReference>
<evidence type="ECO:0000313" key="8">
    <source>
        <dbReference type="Proteomes" id="UP000614601"/>
    </source>
</evidence>
<dbReference type="SUPFAM" id="SSF47616">
    <property type="entry name" value="GST C-terminal domain-like"/>
    <property type="match status" value="1"/>
</dbReference>
<reference evidence="7" key="1">
    <citation type="submission" date="2020-09" db="EMBL/GenBank/DDBJ databases">
        <authorList>
            <person name="Kikuchi T."/>
        </authorList>
    </citation>
    <scope>NUCLEOTIDE SEQUENCE</scope>
    <source>
        <strain evidence="7">SH1</strain>
    </source>
</reference>
<dbReference type="OrthoDB" id="414243at2759"/>
<dbReference type="FunFam" id="3.40.30.10:FF:000258">
    <property type="entry name" value="Glutathione S-transferase"/>
    <property type="match status" value="1"/>
</dbReference>
<dbReference type="EMBL" id="CAJFCW020000004">
    <property type="protein sequence ID" value="CAG9114075.1"/>
    <property type="molecule type" value="Genomic_DNA"/>
</dbReference>
<evidence type="ECO:0000256" key="4">
    <source>
        <dbReference type="ARBA" id="ARBA00047960"/>
    </source>
</evidence>
<comment type="caution">
    <text evidence="7">The sequence shown here is derived from an EMBL/GenBank/DDBJ whole genome shotgun (WGS) entry which is preliminary data.</text>
</comment>
<dbReference type="SFLD" id="SFLDG00363">
    <property type="entry name" value="AMPS_(cytGST):_Alpha-__Mu-__Pi"/>
    <property type="match status" value="1"/>
</dbReference>
<protein>
    <recommendedName>
        <fullName evidence="1">glutathione transferase</fullName>
        <ecNumber evidence="1">2.5.1.18</ecNumber>
    </recommendedName>
</protein>
<dbReference type="EMBL" id="CAJFDH010000004">
    <property type="protein sequence ID" value="CAD5220720.1"/>
    <property type="molecule type" value="Genomic_DNA"/>
</dbReference>
<evidence type="ECO:0000313" key="7">
    <source>
        <dbReference type="EMBL" id="CAD5220720.1"/>
    </source>
</evidence>
<dbReference type="InterPro" id="IPR036282">
    <property type="entry name" value="Glutathione-S-Trfase_C_sf"/>
</dbReference>
<dbReference type="GO" id="GO:0004364">
    <property type="term" value="F:glutathione transferase activity"/>
    <property type="evidence" value="ECO:0007669"/>
    <property type="project" value="UniProtKB-EC"/>
</dbReference>
<dbReference type="PROSITE" id="PS50404">
    <property type="entry name" value="GST_NTER"/>
    <property type="match status" value="1"/>
</dbReference>
<dbReference type="PANTHER" id="PTHR11571:SF224">
    <property type="entry name" value="HEMATOPOIETIC PROSTAGLANDIN D SYNTHASE"/>
    <property type="match status" value="1"/>
</dbReference>
<dbReference type="Pfam" id="PF14497">
    <property type="entry name" value="GST_C_3"/>
    <property type="match status" value="1"/>
</dbReference>
<dbReference type="InterPro" id="IPR036249">
    <property type="entry name" value="Thioredoxin-like_sf"/>
</dbReference>
<feature type="domain" description="GST C-terminal" evidence="6">
    <location>
        <begin position="81"/>
        <end position="206"/>
    </location>
</feature>
<evidence type="ECO:0000256" key="2">
    <source>
        <dbReference type="ARBA" id="ARBA00022679"/>
    </source>
</evidence>
<evidence type="ECO:0000256" key="3">
    <source>
        <dbReference type="ARBA" id="ARBA00038317"/>
    </source>
</evidence>
<dbReference type="PANTHER" id="PTHR11571">
    <property type="entry name" value="GLUTATHIONE S-TRANSFERASE"/>
    <property type="match status" value="1"/>
</dbReference>
<dbReference type="Gene3D" id="3.40.30.10">
    <property type="entry name" value="Glutaredoxin"/>
    <property type="match status" value="1"/>
</dbReference>